<dbReference type="InterPro" id="IPR014001">
    <property type="entry name" value="Helicase_ATP-bd"/>
</dbReference>
<organism evidence="7 8">
    <name type="scientific">Sphingobium xenophagum</name>
    <dbReference type="NCBI Taxonomy" id="121428"/>
    <lineage>
        <taxon>Bacteria</taxon>
        <taxon>Pseudomonadati</taxon>
        <taxon>Pseudomonadota</taxon>
        <taxon>Alphaproteobacteria</taxon>
        <taxon>Sphingomonadales</taxon>
        <taxon>Sphingomonadaceae</taxon>
        <taxon>Sphingobium</taxon>
    </lineage>
</organism>
<dbReference type="PANTHER" id="PTHR47961:SF10">
    <property type="entry name" value="ATP-DEPENDENT DNA HELICASE HEL308"/>
    <property type="match status" value="1"/>
</dbReference>
<accession>A0A249MXF2</accession>
<evidence type="ECO:0000256" key="4">
    <source>
        <dbReference type="ARBA" id="ARBA00022840"/>
    </source>
</evidence>
<dbReference type="InterPro" id="IPR027417">
    <property type="entry name" value="P-loop_NTPase"/>
</dbReference>
<evidence type="ECO:0000256" key="2">
    <source>
        <dbReference type="ARBA" id="ARBA00022801"/>
    </source>
</evidence>
<dbReference type="PANTHER" id="PTHR47961">
    <property type="entry name" value="DNA POLYMERASE THETA, PUTATIVE (AFU_ORTHOLOGUE AFUA_1G05260)-RELATED"/>
    <property type="match status" value="1"/>
</dbReference>
<dbReference type="InterPro" id="IPR011545">
    <property type="entry name" value="DEAD/DEAH_box_helicase_dom"/>
</dbReference>
<dbReference type="KEGG" id="shyd:CJD35_16195"/>
<evidence type="ECO:0000259" key="6">
    <source>
        <dbReference type="PROSITE" id="PS51194"/>
    </source>
</evidence>
<dbReference type="SUPFAM" id="SSF52540">
    <property type="entry name" value="P-loop containing nucleoside triphosphate hydrolases"/>
    <property type="match status" value="1"/>
</dbReference>
<dbReference type="GO" id="GO:0003676">
    <property type="term" value="F:nucleic acid binding"/>
    <property type="evidence" value="ECO:0007669"/>
    <property type="project" value="InterPro"/>
</dbReference>
<dbReference type="PROSITE" id="PS51192">
    <property type="entry name" value="HELICASE_ATP_BIND_1"/>
    <property type="match status" value="1"/>
</dbReference>
<dbReference type="InterPro" id="IPR050474">
    <property type="entry name" value="Hel308_SKI2-like"/>
</dbReference>
<dbReference type="Proteomes" id="UP000217141">
    <property type="component" value="Chromosome II"/>
</dbReference>
<dbReference type="PROSITE" id="PS51194">
    <property type="entry name" value="HELICASE_CTER"/>
    <property type="match status" value="1"/>
</dbReference>
<sequence length="872" mass="96527">MPTTVEAIEADIDAATVPGFRNRLIARGQARAMVWRDGILPPESPAFTPQLSNNLLGYGYALLEMGIRLRHKGGDRGRARMAFEQAATAIEAVIARGPRGGSDRSFHFVMGAASYHLARLSARAYSLLSHVIADANFSRSERALALLMLRDLGELETMVLAFRLSGAGSDRAITASLENQLLVEELLGRPEGDDPGFVFDAVDTVLTDRFFGAIAMFLVALERGERAFVDGAIAELTENVAASEELNLVPQWWINRIAIHLLSDLWDCSFHDRLPIVPAGGDAPTWPGLRTLFLAVLYSRRKAELELWPSQIDAAARSVNQTDDLVVSLPTSAGKTRIAELCILRCLAADKRIVFVTPLRALSAQTEIVLQRTFGPLGMTISALYGSTGVSDVDEDAIRTRNIVVATPEKLDFALRNDPTLLDDVGLLIFDEGHMIGLSEREVRYEVQIQRLLKRADAADRRIVCLSAILPDGDQLDDFACWLRRDQPGGLIKNDWRPTRLRYGEVLWNGNSARLNLRVGDERPFVPRYLTSFVPPVGRRITPFPKDLGELCLATAWRLVDDGQSVLVFCPVRKHVEPFAARIIDLHRRGALRSLLTVEPAVLETALVLGAEWLGADHPILECLRLGVAIHHGALPTAYRKEVERLLREGVLKVTISSPTLAQGLNLSATAVIIHSLYRNRARIEAAEFKNVVGRAGRAYVDVEGLVLYPIFDQHDYRTAQWEGLIADVTSREMESGLLRLVLTLLLRMQAQVRRSLPDLTEYVLNQAQAWAFPAVAGESPDDAERERRAWDGYVASLDTAILALLGDAEVPDDGIAEALDTILQSSLWSRRLNRRSEEAQLALRAGLIGRSCQTAFKRDPRSASKRDPLFR</sequence>
<dbReference type="InterPro" id="IPR001650">
    <property type="entry name" value="Helicase_C-like"/>
</dbReference>
<gene>
    <name evidence="7" type="ORF">CJD35_16195</name>
</gene>
<reference evidence="7 8" key="1">
    <citation type="submission" date="2017-08" db="EMBL/GenBank/DDBJ databases">
        <title>Whole Genome Sequence of Sphingobium hydrophobicum C1: Insights into Adaption to the Electronic-waste Contaminated Sediment.</title>
        <authorList>
            <person name="Song D."/>
            <person name="Chen X."/>
            <person name="Xu M."/>
        </authorList>
    </citation>
    <scope>NUCLEOTIDE SEQUENCE [LARGE SCALE GENOMIC DNA]</scope>
    <source>
        <strain evidence="7 8">C1</strain>
    </source>
</reference>
<dbReference type="GO" id="GO:0016787">
    <property type="term" value="F:hydrolase activity"/>
    <property type="evidence" value="ECO:0007669"/>
    <property type="project" value="UniProtKB-KW"/>
</dbReference>
<dbReference type="CDD" id="cd17921">
    <property type="entry name" value="DEXHc_Ski2"/>
    <property type="match status" value="1"/>
</dbReference>
<dbReference type="GO" id="GO:0005524">
    <property type="term" value="F:ATP binding"/>
    <property type="evidence" value="ECO:0007669"/>
    <property type="project" value="UniProtKB-KW"/>
</dbReference>
<name>A0A249MXF2_SPHXE</name>
<evidence type="ECO:0000259" key="5">
    <source>
        <dbReference type="PROSITE" id="PS51192"/>
    </source>
</evidence>
<dbReference type="GO" id="GO:0004386">
    <property type="term" value="F:helicase activity"/>
    <property type="evidence" value="ECO:0007669"/>
    <property type="project" value="UniProtKB-KW"/>
</dbReference>
<feature type="domain" description="Helicase C-terminal" evidence="6">
    <location>
        <begin position="547"/>
        <end position="746"/>
    </location>
</feature>
<dbReference type="AlphaFoldDB" id="A0A249MXF2"/>
<keyword evidence="1" id="KW-0547">Nucleotide-binding</keyword>
<feature type="domain" description="Helicase ATP-binding" evidence="5">
    <location>
        <begin position="316"/>
        <end position="488"/>
    </location>
</feature>
<dbReference type="EMBL" id="CP022746">
    <property type="protein sequence ID" value="ASY46053.1"/>
    <property type="molecule type" value="Genomic_DNA"/>
</dbReference>
<dbReference type="Gene3D" id="3.40.50.300">
    <property type="entry name" value="P-loop containing nucleotide triphosphate hydrolases"/>
    <property type="match status" value="2"/>
</dbReference>
<keyword evidence="3 7" id="KW-0347">Helicase</keyword>
<dbReference type="SMART" id="SM00487">
    <property type="entry name" value="DEXDc"/>
    <property type="match status" value="1"/>
</dbReference>
<keyword evidence="4" id="KW-0067">ATP-binding</keyword>
<dbReference type="RefSeq" id="WP_095687259.1">
    <property type="nucleotide sequence ID" value="NZ_CP022746.1"/>
</dbReference>
<evidence type="ECO:0000256" key="3">
    <source>
        <dbReference type="ARBA" id="ARBA00022806"/>
    </source>
</evidence>
<dbReference type="SMART" id="SM00490">
    <property type="entry name" value="HELICc"/>
    <property type="match status" value="1"/>
</dbReference>
<evidence type="ECO:0000256" key="1">
    <source>
        <dbReference type="ARBA" id="ARBA00022741"/>
    </source>
</evidence>
<proteinExistence type="predicted"/>
<keyword evidence="2" id="KW-0378">Hydrolase</keyword>
<evidence type="ECO:0000313" key="8">
    <source>
        <dbReference type="Proteomes" id="UP000217141"/>
    </source>
</evidence>
<evidence type="ECO:0000313" key="7">
    <source>
        <dbReference type="EMBL" id="ASY46053.1"/>
    </source>
</evidence>
<dbReference type="Pfam" id="PF00270">
    <property type="entry name" value="DEAD"/>
    <property type="match status" value="1"/>
</dbReference>
<protein>
    <submittedName>
        <fullName evidence="7">DEAD/DEAH box helicase</fullName>
    </submittedName>
</protein>
<dbReference type="Pfam" id="PF00271">
    <property type="entry name" value="Helicase_C"/>
    <property type="match status" value="1"/>
</dbReference>